<keyword evidence="3" id="KW-1185">Reference proteome</keyword>
<protein>
    <recommendedName>
        <fullName evidence="4">F-box domain-containing protein</fullName>
    </recommendedName>
</protein>
<proteinExistence type="predicted"/>
<evidence type="ECO:0000313" key="3">
    <source>
        <dbReference type="Proteomes" id="UP000024837"/>
    </source>
</evidence>
<accession>W7I8Z9</accession>
<organism evidence="2 3">
    <name type="scientific">Drechslerella stenobrocha 248</name>
    <dbReference type="NCBI Taxonomy" id="1043628"/>
    <lineage>
        <taxon>Eukaryota</taxon>
        <taxon>Fungi</taxon>
        <taxon>Dikarya</taxon>
        <taxon>Ascomycota</taxon>
        <taxon>Pezizomycotina</taxon>
        <taxon>Orbiliomycetes</taxon>
        <taxon>Orbiliales</taxon>
        <taxon>Orbiliaceae</taxon>
        <taxon>Drechslerella</taxon>
    </lineage>
</organism>
<evidence type="ECO:0000256" key="1">
    <source>
        <dbReference type="SAM" id="MobiDB-lite"/>
    </source>
</evidence>
<evidence type="ECO:0000313" key="2">
    <source>
        <dbReference type="EMBL" id="EWC48793.1"/>
    </source>
</evidence>
<gene>
    <name evidence="2" type="ORF">DRE_00098</name>
</gene>
<feature type="compositionally biased region" description="Gly residues" evidence="1">
    <location>
        <begin position="154"/>
        <end position="163"/>
    </location>
</feature>
<reference evidence="2 3" key="1">
    <citation type="submission" date="2013-05" db="EMBL/GenBank/DDBJ databases">
        <title>Drechslerella stenobrocha genome reveals carnivorous origination and mechanical trapping mechanism of predatory fungi.</title>
        <authorList>
            <person name="Liu X."/>
            <person name="Zhang W."/>
            <person name="Liu K."/>
        </authorList>
    </citation>
    <scope>NUCLEOTIDE SEQUENCE [LARGE SCALE GENOMIC DNA]</scope>
    <source>
        <strain evidence="2 3">248</strain>
    </source>
</reference>
<name>W7I8Z9_9PEZI</name>
<dbReference type="InterPro" id="IPR036047">
    <property type="entry name" value="F-box-like_dom_sf"/>
</dbReference>
<dbReference type="SUPFAM" id="SSF81383">
    <property type="entry name" value="F-box domain"/>
    <property type="match status" value="1"/>
</dbReference>
<feature type="region of interest" description="Disordered" evidence="1">
    <location>
        <begin position="150"/>
        <end position="174"/>
    </location>
</feature>
<evidence type="ECO:0008006" key="4">
    <source>
        <dbReference type="Google" id="ProtNLM"/>
    </source>
</evidence>
<dbReference type="EMBL" id="KI966371">
    <property type="protein sequence ID" value="EWC48793.1"/>
    <property type="molecule type" value="Genomic_DNA"/>
</dbReference>
<dbReference type="AlphaFoldDB" id="W7I8Z9"/>
<dbReference type="OrthoDB" id="5336398at2759"/>
<sequence length="334" mass="37845">MSDPKPHNPHCTSQPGVLVLPIELQVEILSYLSFDEQVAAARAFSYWNTILLETTPLQLTRYSSNSLSRTTSRHRFERTQSQWNAMSLDTHMLFDTKSRSPRERLFCLSRNGIIERWGIFPDGGARQSLKIDDAKHAESLARWLQMTPNLHGSKSGGHDGGVTSGQAARARSDNEPYTSITARVNLVEKYPLIDITQSSFLDEPFLSPGQTRFFGEQHGEGLVPARLGLRVWREISIDPSAGTSFVASIFHFDTKIPLSRSTTVREFVTTVIQMTQERNKAPWADDHDEGNYVVKPEWVCERGHWVVRVVLYTLSPSTRQWVLNHQPSVEPRGE</sequence>
<dbReference type="Proteomes" id="UP000024837">
    <property type="component" value="Unassembled WGS sequence"/>
</dbReference>
<dbReference type="HOGENOM" id="CLU_831627_0_0_1"/>